<evidence type="ECO:0000313" key="2">
    <source>
        <dbReference type="Proteomes" id="UP001163324"/>
    </source>
</evidence>
<gene>
    <name evidence="1" type="ORF">N3K66_000598</name>
</gene>
<accession>A0ACC0VCP5</accession>
<evidence type="ECO:0000313" key="1">
    <source>
        <dbReference type="EMBL" id="KAI9904069.1"/>
    </source>
</evidence>
<dbReference type="EMBL" id="CM047940">
    <property type="protein sequence ID" value="KAI9904069.1"/>
    <property type="molecule type" value="Genomic_DNA"/>
</dbReference>
<comment type="caution">
    <text evidence="1">The sequence shown here is derived from an EMBL/GenBank/DDBJ whole genome shotgun (WGS) entry which is preliminary data.</text>
</comment>
<organism evidence="1 2">
    <name type="scientific">Trichothecium roseum</name>
    <dbReference type="NCBI Taxonomy" id="47278"/>
    <lineage>
        <taxon>Eukaryota</taxon>
        <taxon>Fungi</taxon>
        <taxon>Dikarya</taxon>
        <taxon>Ascomycota</taxon>
        <taxon>Pezizomycotina</taxon>
        <taxon>Sordariomycetes</taxon>
        <taxon>Hypocreomycetidae</taxon>
        <taxon>Hypocreales</taxon>
        <taxon>Hypocreales incertae sedis</taxon>
        <taxon>Trichothecium</taxon>
    </lineage>
</organism>
<proteinExistence type="predicted"/>
<reference evidence="1" key="1">
    <citation type="submission" date="2022-10" db="EMBL/GenBank/DDBJ databases">
        <title>Complete Genome of Trichothecium roseum strain YXFP-22015, a Plant Pathogen Isolated from Citrus.</title>
        <authorList>
            <person name="Wang Y."/>
            <person name="Zhu L."/>
        </authorList>
    </citation>
    <scope>NUCLEOTIDE SEQUENCE</scope>
    <source>
        <strain evidence="1">YXFP-22015</strain>
    </source>
</reference>
<name>A0ACC0VCP5_9HYPO</name>
<sequence length="299" mass="33457">MVQEQYSFQVAVWKHTSTPDLDHTPEENRKVFHSPQQSWSQRHKAIVLRPVGADAAHGAWANRDPSLVSRSETEPGPVFVDADGVIITNGWGEAVRQDDMTPEGALVAYHRGERIWVERGLEAGADEDGIIPVISLDNLEVFRIPLNHVCFVPQRSKTDEHGKRHYATTAVVVQHHLTTITTVDIDSDQDEDKEEALQGYFTWPADEPDKLTLSWDGWSPFTSAKLLRNVSGYRPLWDLEVRNHAFQQQWATMMTIMANLEARPEGTMAGDSVPCEKTTRRTCSLAARAGPQAPLITSA</sequence>
<keyword evidence="2" id="KW-1185">Reference proteome</keyword>
<dbReference type="Proteomes" id="UP001163324">
    <property type="component" value="Chromosome 1"/>
</dbReference>
<protein>
    <submittedName>
        <fullName evidence="1">Uncharacterized protein</fullName>
    </submittedName>
</protein>